<organism evidence="3 4">
    <name type="scientific">Mucuna pruriens</name>
    <name type="common">Velvet bean</name>
    <name type="synonym">Dolichos pruriens</name>
    <dbReference type="NCBI Taxonomy" id="157652"/>
    <lineage>
        <taxon>Eukaryota</taxon>
        <taxon>Viridiplantae</taxon>
        <taxon>Streptophyta</taxon>
        <taxon>Embryophyta</taxon>
        <taxon>Tracheophyta</taxon>
        <taxon>Spermatophyta</taxon>
        <taxon>Magnoliopsida</taxon>
        <taxon>eudicotyledons</taxon>
        <taxon>Gunneridae</taxon>
        <taxon>Pentapetalae</taxon>
        <taxon>rosids</taxon>
        <taxon>fabids</taxon>
        <taxon>Fabales</taxon>
        <taxon>Fabaceae</taxon>
        <taxon>Papilionoideae</taxon>
        <taxon>50 kb inversion clade</taxon>
        <taxon>NPAAA clade</taxon>
        <taxon>indigoferoid/millettioid clade</taxon>
        <taxon>Phaseoleae</taxon>
        <taxon>Mucuna</taxon>
    </lineage>
</organism>
<keyword evidence="2" id="KW-0812">Transmembrane</keyword>
<feature type="compositionally biased region" description="Basic and acidic residues" evidence="1">
    <location>
        <begin position="155"/>
        <end position="166"/>
    </location>
</feature>
<accession>A0A371HYX8</accession>
<gene>
    <name evidence="3" type="ORF">CR513_07843</name>
</gene>
<dbReference type="PANTHER" id="PTHR36888">
    <property type="entry name" value="TETRATRICOPEPTIDE-LIKE HELICAL DOMAIN-CONTAINING PROTEIN-RELATED"/>
    <property type="match status" value="1"/>
</dbReference>
<feature type="region of interest" description="Disordered" evidence="1">
    <location>
        <begin position="146"/>
        <end position="166"/>
    </location>
</feature>
<dbReference type="SUPFAM" id="SSF48452">
    <property type="entry name" value="TPR-like"/>
    <property type="match status" value="1"/>
</dbReference>
<dbReference type="Proteomes" id="UP000257109">
    <property type="component" value="Unassembled WGS sequence"/>
</dbReference>
<name>A0A371HYX8_MUCPR</name>
<keyword evidence="2" id="KW-1133">Transmembrane helix</keyword>
<keyword evidence="4" id="KW-1185">Reference proteome</keyword>
<feature type="non-terminal residue" evidence="3">
    <location>
        <position position="1"/>
    </location>
</feature>
<evidence type="ECO:0000313" key="4">
    <source>
        <dbReference type="Proteomes" id="UP000257109"/>
    </source>
</evidence>
<dbReference type="InterPro" id="IPR011990">
    <property type="entry name" value="TPR-like_helical_dom_sf"/>
</dbReference>
<dbReference type="AlphaFoldDB" id="A0A371HYX8"/>
<dbReference type="Gene3D" id="1.25.40.10">
    <property type="entry name" value="Tetratricopeptide repeat domain"/>
    <property type="match status" value="1"/>
</dbReference>
<feature type="transmembrane region" description="Helical" evidence="2">
    <location>
        <begin position="119"/>
        <end position="137"/>
    </location>
</feature>
<dbReference type="EMBL" id="QJKJ01001366">
    <property type="protein sequence ID" value="RDY07971.1"/>
    <property type="molecule type" value="Genomic_DNA"/>
</dbReference>
<evidence type="ECO:0000256" key="2">
    <source>
        <dbReference type="SAM" id="Phobius"/>
    </source>
</evidence>
<evidence type="ECO:0000256" key="1">
    <source>
        <dbReference type="SAM" id="MobiDB-lite"/>
    </source>
</evidence>
<keyword evidence="2" id="KW-0472">Membrane</keyword>
<reference evidence="3" key="1">
    <citation type="submission" date="2018-05" db="EMBL/GenBank/DDBJ databases">
        <title>Draft genome of Mucuna pruriens seed.</title>
        <authorList>
            <person name="Nnadi N.E."/>
            <person name="Vos R."/>
            <person name="Hasami M.H."/>
            <person name="Devisetty U.K."/>
            <person name="Aguiy J.C."/>
        </authorList>
    </citation>
    <scope>NUCLEOTIDE SEQUENCE [LARGE SCALE GENOMIC DNA]</scope>
    <source>
        <strain evidence="3">JCA_2017</strain>
    </source>
</reference>
<dbReference type="STRING" id="157652.A0A371HYX8"/>
<protein>
    <submittedName>
        <fullName evidence="3">Uncharacterized protein</fullName>
    </submittedName>
</protein>
<dbReference type="PANTHER" id="PTHR36888:SF2">
    <property type="entry name" value="TETRATRICOPEPTIDE REPEAT (TPR)-LIKE SUPERFAMILY PROTEIN"/>
    <property type="match status" value="1"/>
</dbReference>
<feature type="region of interest" description="Disordered" evidence="1">
    <location>
        <begin position="436"/>
        <end position="456"/>
    </location>
</feature>
<dbReference type="OrthoDB" id="552664at2759"/>
<comment type="caution">
    <text evidence="3">The sequence shown here is derived from an EMBL/GenBank/DDBJ whole genome shotgun (WGS) entry which is preliminary data.</text>
</comment>
<evidence type="ECO:0000313" key="3">
    <source>
        <dbReference type="EMBL" id="RDY07971.1"/>
    </source>
</evidence>
<sequence length="745" mass="83203">MKFVIAKSAVNLLNSQGSLVLFRVPSVARSFLHSSSAKWTRGFKPLRFSFSSLRASCASPSTAYGGWDDLGGSDAPGESDALRNFLVSIGIDDRKNVFVFLLGLVCAMAISRVKVSSIVVLPASALVFAVGFTVGFFRNGTFGEVRASGSGSGSKRREKEENSKLSSEKLRSLMEFFDELDLLVNNLKSDVQSAIRNNKIRVDDFYGYVEVTDKIKLSAKNARNVVKAALLDNEENSGGVLVENHKTGRRKKQVGEGGYQMLQSFSSLFGENLFSSNSTKVRENVKQEAVDGTLDQTRGNGTVPLVEDRALNLADDHKGNRKLDPSQDSSIDYVLNMDKGGRIRTTPEGENFSLKDIRRNANKFLDDKEYSYRNKGLRFTNNRSFSLKMDSSSITDMWESESHDNLLDSGNFEVRMKHMESESSFLHEQMLNQDHETFRSSHDKREGGSDRSQCKDDTVNYDDHHHLADDLSAHENEFNTPPSTKISDDMVFDRYLAEATDLLKQAKVFIKGRQGEEQAEIMLYRSANLLSKAVDLKPMSLLAVGQLGNTYLLHGELKLKISRELRTLLSGSIQPSSGKHSRILKGLRNKITSKEEVAPFLIDVCEECEELLVEAGRKYRLALSIDANDVRALYNWGLALSFRGQLIADIGPGAAFEAERVFLAAIDKFDAMLLKGNVYAPDALFRWGAALQQRSRLRPGSSKEKVKLLQQAKRLYEDALYMDSNNMQVKDALSSCVTELNYRQF</sequence>
<proteinExistence type="predicted"/>